<dbReference type="AlphaFoldDB" id="A0A254TF10"/>
<comment type="caution">
    <text evidence="1">The sequence shown here is derived from an EMBL/GenBank/DDBJ whole genome shotgun (WGS) entry which is preliminary data.</text>
</comment>
<proteinExistence type="predicted"/>
<evidence type="ECO:0000313" key="1">
    <source>
        <dbReference type="EMBL" id="OWW20747.1"/>
    </source>
</evidence>
<gene>
    <name evidence="1" type="ORF">AYR66_15940</name>
</gene>
<name>A0A254TF10_9BURK</name>
<dbReference type="Proteomes" id="UP000197535">
    <property type="component" value="Unassembled WGS sequence"/>
</dbReference>
<evidence type="ECO:0000313" key="2">
    <source>
        <dbReference type="Proteomes" id="UP000197535"/>
    </source>
</evidence>
<sequence length="80" mass="7942">MASALARFSGGTSDAPVAVAVGLNMAAPSPAISRLARTSSMVGAIAVTRLPTMNTARPTISRRLRGQCAAVAAITGESSA</sequence>
<protein>
    <submittedName>
        <fullName evidence="1">Uncharacterized protein</fullName>
    </submittedName>
</protein>
<accession>A0A254TF10</accession>
<keyword evidence="2" id="KW-1185">Reference proteome</keyword>
<organism evidence="1 2">
    <name type="scientific">Noviherbaspirillum denitrificans</name>
    <dbReference type="NCBI Taxonomy" id="1968433"/>
    <lineage>
        <taxon>Bacteria</taxon>
        <taxon>Pseudomonadati</taxon>
        <taxon>Pseudomonadota</taxon>
        <taxon>Betaproteobacteria</taxon>
        <taxon>Burkholderiales</taxon>
        <taxon>Oxalobacteraceae</taxon>
        <taxon>Noviherbaspirillum</taxon>
    </lineage>
</organism>
<dbReference type="EMBL" id="LSTO01000001">
    <property type="protein sequence ID" value="OWW20747.1"/>
    <property type="molecule type" value="Genomic_DNA"/>
</dbReference>
<reference evidence="1 2" key="1">
    <citation type="submission" date="2016-02" db="EMBL/GenBank/DDBJ databases">
        <authorList>
            <person name="Wen L."/>
            <person name="He K."/>
            <person name="Yang H."/>
        </authorList>
    </citation>
    <scope>NUCLEOTIDE SEQUENCE [LARGE SCALE GENOMIC DNA]</scope>
    <source>
        <strain evidence="1 2">TSA40</strain>
    </source>
</reference>